<dbReference type="PANTHER" id="PTHR11360">
    <property type="entry name" value="MONOCARBOXYLATE TRANSPORTER"/>
    <property type="match status" value="1"/>
</dbReference>
<feature type="region of interest" description="Disordered" evidence="1">
    <location>
        <begin position="201"/>
        <end position="221"/>
    </location>
</feature>
<name>A0A9P0CC27_9NEOP</name>
<feature type="transmembrane region" description="Helical" evidence="2">
    <location>
        <begin position="377"/>
        <end position="399"/>
    </location>
</feature>
<feature type="transmembrane region" description="Helical" evidence="2">
    <location>
        <begin position="433"/>
        <end position="451"/>
    </location>
</feature>
<protein>
    <submittedName>
        <fullName evidence="3">Uncharacterized protein</fullName>
    </submittedName>
</protein>
<dbReference type="Gene3D" id="1.20.1250.20">
    <property type="entry name" value="MFS general substrate transporter like domains"/>
    <property type="match status" value="1"/>
</dbReference>
<organism evidence="3 4">
    <name type="scientific">Diatraea saccharalis</name>
    <name type="common">sugarcane borer</name>
    <dbReference type="NCBI Taxonomy" id="40085"/>
    <lineage>
        <taxon>Eukaryota</taxon>
        <taxon>Metazoa</taxon>
        <taxon>Ecdysozoa</taxon>
        <taxon>Arthropoda</taxon>
        <taxon>Hexapoda</taxon>
        <taxon>Insecta</taxon>
        <taxon>Pterygota</taxon>
        <taxon>Neoptera</taxon>
        <taxon>Endopterygota</taxon>
        <taxon>Lepidoptera</taxon>
        <taxon>Glossata</taxon>
        <taxon>Ditrysia</taxon>
        <taxon>Pyraloidea</taxon>
        <taxon>Crambidae</taxon>
        <taxon>Crambinae</taxon>
        <taxon>Diatraea</taxon>
    </lineage>
</organism>
<dbReference type="GO" id="GO:0008028">
    <property type="term" value="F:monocarboxylic acid transmembrane transporter activity"/>
    <property type="evidence" value="ECO:0007669"/>
    <property type="project" value="TreeGrafter"/>
</dbReference>
<feature type="transmembrane region" description="Helical" evidence="2">
    <location>
        <begin position="406"/>
        <end position="427"/>
    </location>
</feature>
<feature type="transmembrane region" description="Helical" evidence="2">
    <location>
        <begin position="471"/>
        <end position="489"/>
    </location>
</feature>
<gene>
    <name evidence="3" type="ORF">DIATSA_LOCUS9684</name>
</gene>
<evidence type="ECO:0000256" key="2">
    <source>
        <dbReference type="SAM" id="Phobius"/>
    </source>
</evidence>
<dbReference type="EMBL" id="OU893335">
    <property type="protein sequence ID" value="CAH0759353.1"/>
    <property type="molecule type" value="Genomic_DNA"/>
</dbReference>
<feature type="transmembrane region" description="Helical" evidence="2">
    <location>
        <begin position="501"/>
        <end position="524"/>
    </location>
</feature>
<feature type="transmembrane region" description="Helical" evidence="2">
    <location>
        <begin position="26"/>
        <end position="48"/>
    </location>
</feature>
<feature type="compositionally biased region" description="Acidic residues" evidence="1">
    <location>
        <begin position="201"/>
        <end position="217"/>
    </location>
</feature>
<evidence type="ECO:0000313" key="3">
    <source>
        <dbReference type="EMBL" id="CAH0759353.1"/>
    </source>
</evidence>
<dbReference type="OrthoDB" id="410267at2759"/>
<dbReference type="AlphaFoldDB" id="A0A9P0CC27"/>
<reference evidence="3" key="2">
    <citation type="submission" date="2022-10" db="EMBL/GenBank/DDBJ databases">
        <authorList>
            <consortium name="ENA_rothamsted_submissions"/>
            <consortium name="culmorum"/>
            <person name="King R."/>
        </authorList>
    </citation>
    <scope>NUCLEOTIDE SEQUENCE</scope>
</reference>
<sequence length="538" mass="61097">MATLGLLSVISGLLICVFVPYFMRPIVFGVLCGLGSSLISSQVDAIIFETYDSNLGIVRGLCFAGQAIGQAFFPHILTVIIDHFGYSYSHMILAGIMLQTLPAIMLLRVNVAIKRSASYSRYSDKTYALFNNEGAKGYNNEIQLYDLSKKCWKSPSGDNLHRQEGDNECFEDFDLNSTVTPPPSPEEKRRNIFGVEILPEIPEESEESDEEIEEETENDKSRKRFSMAIKRLSTIGDSFDEYINKQIRRDSEQTDGYDGKEYSEIEVTYETISPITAVEREKVFNSFGFRCQSAYASLRRRMRMPSYKVYRLRRRLMYLMYNINDTFIKPLTRSLSCWRFYPALMICFSKLVLSAVFLVLLPMIATQIKPAISMTETNFLISLHGFTWICFLLCTPWLAQTPKRNFKYVSVIGLLIGTAASFLLAEANTHDSFSIACVVAGMGYGAVSSCWETSAQDFVGTRKWPKFHSTLETLSSTLLVIFVFGLSYVVDSENGLQTSMFILGIILAIITFVWLVISLVSLYFTKMRSLKFGRPWMY</sequence>
<keyword evidence="2" id="KW-1133">Transmembrane helix</keyword>
<reference evidence="3" key="1">
    <citation type="submission" date="2021-12" db="EMBL/GenBank/DDBJ databases">
        <authorList>
            <person name="King R."/>
        </authorList>
    </citation>
    <scope>NUCLEOTIDE SEQUENCE</scope>
</reference>
<keyword evidence="2" id="KW-0472">Membrane</keyword>
<feature type="transmembrane region" description="Helical" evidence="2">
    <location>
        <begin position="87"/>
        <end position="107"/>
    </location>
</feature>
<evidence type="ECO:0000256" key="1">
    <source>
        <dbReference type="SAM" id="MobiDB-lite"/>
    </source>
</evidence>
<dbReference type="InterPro" id="IPR036259">
    <property type="entry name" value="MFS_trans_sf"/>
</dbReference>
<dbReference type="InterPro" id="IPR050327">
    <property type="entry name" value="Proton-linked_MCT"/>
</dbReference>
<dbReference type="Proteomes" id="UP001153714">
    <property type="component" value="Chromosome 4"/>
</dbReference>
<feature type="transmembrane region" description="Helical" evidence="2">
    <location>
        <begin position="60"/>
        <end position="81"/>
    </location>
</feature>
<dbReference type="SUPFAM" id="SSF103473">
    <property type="entry name" value="MFS general substrate transporter"/>
    <property type="match status" value="1"/>
</dbReference>
<accession>A0A9P0CC27</accession>
<keyword evidence="4" id="KW-1185">Reference proteome</keyword>
<evidence type="ECO:0000313" key="4">
    <source>
        <dbReference type="Proteomes" id="UP001153714"/>
    </source>
</evidence>
<dbReference type="PANTHER" id="PTHR11360:SF284">
    <property type="entry name" value="EG:103B4.3 PROTEIN-RELATED"/>
    <property type="match status" value="1"/>
</dbReference>
<keyword evidence="2" id="KW-0812">Transmembrane</keyword>
<proteinExistence type="predicted"/>
<feature type="transmembrane region" description="Helical" evidence="2">
    <location>
        <begin position="340"/>
        <end position="365"/>
    </location>
</feature>